<evidence type="ECO:0000313" key="3">
    <source>
        <dbReference type="Proteomes" id="UP000515125"/>
    </source>
</evidence>
<reference evidence="4" key="1">
    <citation type="submission" date="2025-08" db="UniProtKB">
        <authorList>
            <consortium name="RefSeq"/>
        </authorList>
    </citation>
    <scope>IDENTIFICATION</scope>
</reference>
<evidence type="ECO:0000313" key="4">
    <source>
        <dbReference type="RefSeq" id="XP_026194214.1"/>
    </source>
</evidence>
<evidence type="ECO:0000259" key="2">
    <source>
        <dbReference type="PROSITE" id="PS50280"/>
    </source>
</evidence>
<dbReference type="PANTHER" id="PTHR46455:SF5">
    <property type="entry name" value="SET AND MYND DOMAIN CONTAINING, ARTHROPOD-SPECIFIC, MEMBER 4, ISOFORM A"/>
    <property type="match status" value="1"/>
</dbReference>
<sequence length="859" mass="95384">MENFKQVLQAIARSAACREQLQDFPEQCRQPQPISTGILMENYEKNALEPGHRDKMQPFPSSLEDSTLIINKYCNDKHDGKLVCTVDPIKGRTLYATRPFAIGELILEEPPLHAVRLDPSNPTCVKLMELCDKCSFLHPPIWYWCALNSVLVEDDPPVEGLKAITKRQWDLLRILFIPEGTKPSSEAITLVDSMGLRGIVKDIDMEIMIQIWLHNCFEHHRSPEGYAIYFMPSFCSHSCLPNALWCTDNDSNFRLFPRATISAGDEITLTYLSEDDMLRNTSYRRELLDGAKDFNCMCERCASPVDFSRGFRCPGCRKGVIYVHADETGSRNAFRGTLLMDPDEEQPAAVLPRSAKDNMYDCSIPNERGPDSWRQSLAPQQLYPDTARGSAAHMDGMKNSGVSGDIKLYTIWSRLLSEETKLGIFDSSAAGGADASANEGKSCSANGDLLPREKALSEGATVSELGSPAELNQVLHLTSPQVAYRALQIPRTGRCCVCHFTWTEHEKKRALAVEKTMEAAATTVDELGSESVGHSPVMSHSGGSSRSEIPQSLYSDESEDAADAGAYKVLRHLDVQTLLQILKKMWNMLDKHERLVVDSVIRLTFKTHWIAAQWFRFRESNSAASRKLLHLDRLVWQYRNLYPGLTPALAWAIWDVALAVLAVGEGSKLKRSTNFRRYADQCITSSYTESVLILSALFGSDGSFPASITNNYSMVYAECKERIMRRIGPSLKRAATATECSTSYTLAPQNGIHLPKVWPCYISSCADIAITTAADFTLIPGSMILEAYCRICVYCTWATTRHANSSGRCGAKPRADRAWSPGTLNNSWQSPCKCPGKFHAAGMSVPAQAASSLSSIIPK</sequence>
<dbReference type="InterPro" id="IPR046341">
    <property type="entry name" value="SET_dom_sf"/>
</dbReference>
<accession>A0A6P6S331</accession>
<dbReference type="OrthoDB" id="194358at2759"/>
<keyword evidence="3" id="KW-1185">Reference proteome</keyword>
<dbReference type="PROSITE" id="PS50280">
    <property type="entry name" value="SET"/>
    <property type="match status" value="1"/>
</dbReference>
<feature type="region of interest" description="Disordered" evidence="1">
    <location>
        <begin position="526"/>
        <end position="554"/>
    </location>
</feature>
<dbReference type="SUPFAM" id="SSF82199">
    <property type="entry name" value="SET domain"/>
    <property type="match status" value="1"/>
</dbReference>
<feature type="domain" description="SET" evidence="2">
    <location>
        <begin position="80"/>
        <end position="272"/>
    </location>
</feature>
<organism evidence="3 4">
    <name type="scientific">Cyclospora cayetanensis</name>
    <dbReference type="NCBI Taxonomy" id="88456"/>
    <lineage>
        <taxon>Eukaryota</taxon>
        <taxon>Sar</taxon>
        <taxon>Alveolata</taxon>
        <taxon>Apicomplexa</taxon>
        <taxon>Conoidasida</taxon>
        <taxon>Coccidia</taxon>
        <taxon>Eucoccidiorida</taxon>
        <taxon>Eimeriorina</taxon>
        <taxon>Eimeriidae</taxon>
        <taxon>Cyclospora</taxon>
    </lineage>
</organism>
<feature type="compositionally biased region" description="Polar residues" evidence="1">
    <location>
        <begin position="541"/>
        <end position="554"/>
    </location>
</feature>
<protein>
    <submittedName>
        <fullName evidence="4">Uncharacterized protein LOC113147543</fullName>
    </submittedName>
</protein>
<proteinExistence type="predicted"/>
<dbReference type="GeneID" id="113147543"/>
<evidence type="ECO:0000256" key="1">
    <source>
        <dbReference type="SAM" id="MobiDB-lite"/>
    </source>
</evidence>
<gene>
    <name evidence="4" type="primary">LOC113147543</name>
</gene>
<dbReference type="PANTHER" id="PTHR46455">
    <property type="entry name" value="SET AND MYND DOMAIN CONTAINING, ARTHROPOD-SPECIFIC, MEMBER 4, ISOFORM A"/>
    <property type="match status" value="1"/>
</dbReference>
<dbReference type="Proteomes" id="UP000515125">
    <property type="component" value="Unplaced"/>
</dbReference>
<dbReference type="InterPro" id="IPR001214">
    <property type="entry name" value="SET_dom"/>
</dbReference>
<name>A0A6P6S331_9EIME</name>
<dbReference type="CDD" id="cd20071">
    <property type="entry name" value="SET_SMYD"/>
    <property type="match status" value="1"/>
</dbReference>
<dbReference type="AlphaFoldDB" id="A0A6P6S331"/>
<dbReference type="Gene3D" id="2.170.270.10">
    <property type="entry name" value="SET domain"/>
    <property type="match status" value="1"/>
</dbReference>
<dbReference type="RefSeq" id="XP_026194214.1">
    <property type="nucleotide sequence ID" value="XM_026338429.1"/>
</dbReference>
<dbReference type="Pfam" id="PF00856">
    <property type="entry name" value="SET"/>
    <property type="match status" value="1"/>
</dbReference>
<dbReference type="InterPro" id="IPR053010">
    <property type="entry name" value="SET_SmydA-8"/>
</dbReference>